<evidence type="ECO:0000256" key="11">
    <source>
        <dbReference type="PROSITE-ProRule" id="PRU01360"/>
    </source>
</evidence>
<keyword evidence="7" id="KW-0406">Ion transport</keyword>
<evidence type="ECO:0000259" key="15">
    <source>
        <dbReference type="Pfam" id="PF07715"/>
    </source>
</evidence>
<evidence type="ECO:0000256" key="1">
    <source>
        <dbReference type="ARBA" id="ARBA00004571"/>
    </source>
</evidence>
<keyword evidence="5 11" id="KW-0812">Transmembrane</keyword>
<evidence type="ECO:0000256" key="6">
    <source>
        <dbReference type="ARBA" id="ARBA00023004"/>
    </source>
</evidence>
<dbReference type="Pfam" id="PF07715">
    <property type="entry name" value="Plug"/>
    <property type="match status" value="1"/>
</dbReference>
<evidence type="ECO:0000256" key="2">
    <source>
        <dbReference type="ARBA" id="ARBA00022448"/>
    </source>
</evidence>
<keyword evidence="3 11" id="KW-1134">Transmembrane beta strand</keyword>
<evidence type="ECO:0000256" key="5">
    <source>
        <dbReference type="ARBA" id="ARBA00022692"/>
    </source>
</evidence>
<dbReference type="SUPFAM" id="SSF56935">
    <property type="entry name" value="Porins"/>
    <property type="match status" value="1"/>
</dbReference>
<feature type="signal peptide" evidence="13">
    <location>
        <begin position="1"/>
        <end position="36"/>
    </location>
</feature>
<evidence type="ECO:0000256" key="7">
    <source>
        <dbReference type="ARBA" id="ARBA00023065"/>
    </source>
</evidence>
<name>A0ABT5HTW4_9CAUL</name>
<comment type="caution">
    <text evidence="16">The sequence shown here is derived from an EMBL/GenBank/DDBJ whole genome shotgun (WGS) entry which is preliminary data.</text>
</comment>
<feature type="domain" description="TonB-dependent receptor-like beta-barrel" evidence="14">
    <location>
        <begin position="304"/>
        <end position="771"/>
    </location>
</feature>
<feature type="domain" description="TonB-dependent receptor plug" evidence="15">
    <location>
        <begin position="72"/>
        <end position="181"/>
    </location>
</feature>
<evidence type="ECO:0000256" key="4">
    <source>
        <dbReference type="ARBA" id="ARBA00022496"/>
    </source>
</evidence>
<evidence type="ECO:0000256" key="3">
    <source>
        <dbReference type="ARBA" id="ARBA00022452"/>
    </source>
</evidence>
<keyword evidence="10 11" id="KW-0998">Cell outer membrane</keyword>
<protein>
    <submittedName>
        <fullName evidence="16">TonB-dependent receptor</fullName>
    </submittedName>
</protein>
<dbReference type="InterPro" id="IPR012910">
    <property type="entry name" value="Plug_dom"/>
</dbReference>
<reference evidence="16 17" key="1">
    <citation type="submission" date="2023-01" db="EMBL/GenBank/DDBJ databases">
        <title>Novel species of the genus Asticcacaulis isolated from rivers.</title>
        <authorList>
            <person name="Lu H."/>
        </authorList>
    </citation>
    <scope>NUCLEOTIDE SEQUENCE [LARGE SCALE GENOMIC DNA]</scope>
    <source>
        <strain evidence="16 17">BYS171W</strain>
    </source>
</reference>
<dbReference type="PANTHER" id="PTHR32552:SF81">
    <property type="entry name" value="TONB-DEPENDENT OUTER MEMBRANE RECEPTOR"/>
    <property type="match status" value="1"/>
</dbReference>
<dbReference type="Gene3D" id="2.40.170.20">
    <property type="entry name" value="TonB-dependent receptor, beta-barrel domain"/>
    <property type="match status" value="1"/>
</dbReference>
<dbReference type="InterPro" id="IPR036942">
    <property type="entry name" value="Beta-barrel_TonB_sf"/>
</dbReference>
<keyword evidence="9 11" id="KW-0472">Membrane</keyword>
<dbReference type="PROSITE" id="PS52016">
    <property type="entry name" value="TONB_DEPENDENT_REC_3"/>
    <property type="match status" value="1"/>
</dbReference>
<dbReference type="CDD" id="cd01347">
    <property type="entry name" value="ligand_gated_channel"/>
    <property type="match status" value="1"/>
</dbReference>
<keyword evidence="13" id="KW-0732">Signal</keyword>
<sequence>MSSSPKNTGFKTKSGVLTLALLASVSTLAVTHPAFAADAPAVAADDNADAAERAKNDITDVYITARRKSENIQDVPISVTAVSGAQLEAQGINNVEQLTRAQPSIQLITQNPRNTATTIRGLGSTIGLTNDGLEQGVGIYVDEVFYARPGSAVADLIDVERIEVLRGPQGTLFGKNTTAGALNITTRAPSFTPEAHLEVTAGNYGFLQGKAIISGPLIDGKLAGRLAVGSTKRDGLYENVTTKTKQNDLNSQVLRAQLLWTPNDTLTGRFSYDYAYQDPEANTQAFVRAGTTLRAANRQFAFLSQQAGGYQPASTNPYDRLVDVNGEIQAKQRINGASATFNWDLGDTTLTSITAWRKWEWWPQNDRDYTALSIRTKSSNPSDQKQLSQEVRWASNGENTIDWVVGAYAFKQRVETNGTEAWGKDAAWWLIGTTTGSPAVAVPSNLLDGYEQKLHAVGKTTSYAVFGQLTWNVTDRFKVTPGLRYTTEDKYQLYQQVASGGLATTNSALISAKNGISRTYAYTAELSDSKVTGQLSLSYDLAPDVLSYLTFSKGYKSGGINAAGIPTDSNGNPVIQSAALRPEDVTGIELGFKTQFWDKRATLNLAIYSNDVKDYQANVVDSNTGSLRGYLANVEKVEVKGVELDGRWRPFDGLNIWGTVSYTDGKYASFANAPAPLELQASGTSIADLSGKDLPGVSKWAGSLGGEYTWNAPFGALTGDAYVSGDVSYRSEWNSDASVSKYAVVDESTIANLRLGYRASGGTEIFLWVKNAFDEEYLQFLTIQQGNSGALFGQPGDPRTFGVTLRKSF</sequence>
<dbReference type="PANTHER" id="PTHR32552">
    <property type="entry name" value="FERRICHROME IRON RECEPTOR-RELATED"/>
    <property type="match status" value="1"/>
</dbReference>
<keyword evidence="8 12" id="KW-0798">TonB box</keyword>
<accession>A0ABT5HTW4</accession>
<keyword evidence="16" id="KW-0675">Receptor</keyword>
<comment type="subcellular location">
    <subcellularLocation>
        <location evidence="1 11">Cell outer membrane</location>
        <topology evidence="1 11">Multi-pass membrane protein</topology>
    </subcellularLocation>
</comment>
<evidence type="ECO:0000313" key="17">
    <source>
        <dbReference type="Proteomes" id="UP001214854"/>
    </source>
</evidence>
<evidence type="ECO:0000256" key="9">
    <source>
        <dbReference type="ARBA" id="ARBA00023136"/>
    </source>
</evidence>
<gene>
    <name evidence="16" type="ORF">PQU92_08910</name>
</gene>
<keyword evidence="17" id="KW-1185">Reference proteome</keyword>
<dbReference type="Proteomes" id="UP001214854">
    <property type="component" value="Unassembled WGS sequence"/>
</dbReference>
<dbReference type="RefSeq" id="WP_272747866.1">
    <property type="nucleotide sequence ID" value="NZ_JAQQKX010000006.1"/>
</dbReference>
<dbReference type="EMBL" id="JAQQKX010000006">
    <property type="protein sequence ID" value="MDC7683393.1"/>
    <property type="molecule type" value="Genomic_DNA"/>
</dbReference>
<dbReference type="InterPro" id="IPR039426">
    <property type="entry name" value="TonB-dep_rcpt-like"/>
</dbReference>
<keyword evidence="6" id="KW-0408">Iron</keyword>
<evidence type="ECO:0000256" key="8">
    <source>
        <dbReference type="ARBA" id="ARBA00023077"/>
    </source>
</evidence>
<dbReference type="InterPro" id="IPR000531">
    <property type="entry name" value="Beta-barrel_TonB"/>
</dbReference>
<dbReference type="Pfam" id="PF00593">
    <property type="entry name" value="TonB_dep_Rec_b-barrel"/>
    <property type="match status" value="1"/>
</dbReference>
<comment type="similarity">
    <text evidence="11 12">Belongs to the TonB-dependent receptor family.</text>
</comment>
<keyword evidence="2 11" id="KW-0813">Transport</keyword>
<proteinExistence type="inferred from homology"/>
<evidence type="ECO:0000256" key="12">
    <source>
        <dbReference type="RuleBase" id="RU003357"/>
    </source>
</evidence>
<keyword evidence="4" id="KW-0410">Iron transport</keyword>
<evidence type="ECO:0000313" key="16">
    <source>
        <dbReference type="EMBL" id="MDC7683393.1"/>
    </source>
</evidence>
<organism evidence="16 17">
    <name type="scientific">Asticcacaulis aquaticus</name>
    <dbReference type="NCBI Taxonomy" id="2984212"/>
    <lineage>
        <taxon>Bacteria</taxon>
        <taxon>Pseudomonadati</taxon>
        <taxon>Pseudomonadota</taxon>
        <taxon>Alphaproteobacteria</taxon>
        <taxon>Caulobacterales</taxon>
        <taxon>Caulobacteraceae</taxon>
        <taxon>Asticcacaulis</taxon>
    </lineage>
</organism>
<evidence type="ECO:0000256" key="13">
    <source>
        <dbReference type="SAM" id="SignalP"/>
    </source>
</evidence>
<feature type="chain" id="PRO_5045722079" evidence="13">
    <location>
        <begin position="37"/>
        <end position="809"/>
    </location>
</feature>
<evidence type="ECO:0000256" key="10">
    <source>
        <dbReference type="ARBA" id="ARBA00023237"/>
    </source>
</evidence>
<evidence type="ECO:0000259" key="14">
    <source>
        <dbReference type="Pfam" id="PF00593"/>
    </source>
</evidence>